<organism evidence="2 3">
    <name type="scientific">Corynebacterium amycolatum</name>
    <dbReference type="NCBI Taxonomy" id="43765"/>
    <lineage>
        <taxon>Bacteria</taxon>
        <taxon>Bacillati</taxon>
        <taxon>Actinomycetota</taxon>
        <taxon>Actinomycetes</taxon>
        <taxon>Mycobacteriales</taxon>
        <taxon>Corynebacteriaceae</taxon>
        <taxon>Corynebacterium</taxon>
    </lineage>
</organism>
<dbReference type="InterPro" id="IPR021373">
    <property type="entry name" value="DUF2993"/>
</dbReference>
<feature type="compositionally biased region" description="Basic and acidic residues" evidence="1">
    <location>
        <begin position="275"/>
        <end position="285"/>
    </location>
</feature>
<proteinExistence type="predicted"/>
<feature type="compositionally biased region" description="Polar residues" evidence="1">
    <location>
        <begin position="255"/>
        <end position="274"/>
    </location>
</feature>
<comment type="caution">
    <text evidence="2">The sequence shown here is derived from an EMBL/GenBank/DDBJ whole genome shotgun (WGS) entry which is preliminary data.</text>
</comment>
<feature type="region of interest" description="Disordered" evidence="1">
    <location>
        <begin position="255"/>
        <end position="285"/>
    </location>
</feature>
<dbReference type="Pfam" id="PF11209">
    <property type="entry name" value="LmeA"/>
    <property type="match status" value="1"/>
</dbReference>
<evidence type="ECO:0000313" key="2">
    <source>
        <dbReference type="EMBL" id="MEO3717748.1"/>
    </source>
</evidence>
<reference evidence="2" key="1">
    <citation type="submission" date="2023-05" db="EMBL/GenBank/DDBJ databases">
        <authorList>
            <person name="Du J."/>
        </authorList>
    </citation>
    <scope>NUCLEOTIDE SEQUENCE</scope>
    <source>
        <strain evidence="2">UMB1064</strain>
    </source>
</reference>
<evidence type="ECO:0000256" key="1">
    <source>
        <dbReference type="SAM" id="MobiDB-lite"/>
    </source>
</evidence>
<gene>
    <name evidence="2" type="ORF">QP460_009135</name>
</gene>
<reference evidence="2" key="2">
    <citation type="submission" date="2024-05" db="EMBL/GenBank/DDBJ databases">
        <authorList>
            <person name="Wolfe A."/>
        </authorList>
    </citation>
    <scope>NUCLEOTIDE SEQUENCE</scope>
    <source>
        <strain evidence="2">UMB1064</strain>
    </source>
</reference>
<sequence length="285" mass="30578">MSISRRQKKIGGSILAVAALVIATDMGFASHAEYKLSEHIQETAQLEMTPYVAIGGKAYLSSFVTGKWSSVTSRIRDAEVPDFGLVSLEYGASNVKVPASAVLSGDFPESPTKQYFTKLSLDGVSLGNKLGLTDLSIQSLKDSSPTGGWETEAIFEATPAGWQGKTQVTAKLRIVSRDVVITPMEIISAPSSPTDSKSHVKAELSEADTQHIMDTFALTLRDSDIPMGMPATRVYVSGGSITIEGEQILCTVSPTNFMPPTSQQDAEASAQSTEKLPEKNCRVRR</sequence>
<dbReference type="Proteomes" id="UP001223646">
    <property type="component" value="Unassembled WGS sequence"/>
</dbReference>
<evidence type="ECO:0000313" key="3">
    <source>
        <dbReference type="Proteomes" id="UP001223646"/>
    </source>
</evidence>
<accession>A0AAW9SU98</accession>
<dbReference type="AlphaFoldDB" id="A0AAW9SU98"/>
<name>A0AAW9SU98_CORAY</name>
<dbReference type="RefSeq" id="WP_070851899.1">
    <property type="nucleotide sequence ID" value="NZ_JASOMP010000005.1"/>
</dbReference>
<dbReference type="EMBL" id="JASOOY020000031">
    <property type="protein sequence ID" value="MEO3717748.1"/>
    <property type="molecule type" value="Genomic_DNA"/>
</dbReference>
<protein>
    <submittedName>
        <fullName evidence="2">DUF2993 domain-containing protein</fullName>
    </submittedName>
</protein>